<evidence type="ECO:0000313" key="3">
    <source>
        <dbReference type="Proteomes" id="UP000315498"/>
    </source>
</evidence>
<keyword evidence="1" id="KW-1133">Transmembrane helix</keyword>
<gene>
    <name evidence="2" type="ORF">EVA94_02995</name>
</gene>
<keyword evidence="1" id="KW-0812">Transmembrane</keyword>
<dbReference type="EMBL" id="SHBG01000026">
    <property type="protein sequence ID" value="RZO24132.1"/>
    <property type="molecule type" value="Genomic_DNA"/>
</dbReference>
<keyword evidence="1" id="KW-0472">Membrane</keyword>
<evidence type="ECO:0000256" key="1">
    <source>
        <dbReference type="SAM" id="Phobius"/>
    </source>
</evidence>
<organism evidence="2 3">
    <name type="scientific">SAR86 cluster bacterium</name>
    <dbReference type="NCBI Taxonomy" id="2030880"/>
    <lineage>
        <taxon>Bacteria</taxon>
        <taxon>Pseudomonadati</taxon>
        <taxon>Pseudomonadota</taxon>
        <taxon>Gammaproteobacteria</taxon>
        <taxon>SAR86 cluster</taxon>
    </lineage>
</organism>
<dbReference type="AlphaFoldDB" id="A0A520MSD0"/>
<sequence length="261" mass="29745">MVIFYLLTIFAALPIIAYVLAQKTSHKGLIFGSTIIILTICLVVFISKFAFIGSVQKQVLSNKIFDQIYIDERISPEYLNEINSILSEQELKNWLINLAAKSIDLNKLNSAESLITFSERFFNSNEEKLIFYGMYTTLRDAKFPEFKDSRLVIDSNSSTPCLIESGIISLFIMNGPEIPLAKKDFLDFTDIQVTNLDSVIPGFDLASAHLNQETLEFGIDIICSNSNETYYLKNLIVLDKNKSFNTYKIDLNEWLKKSQEL</sequence>
<feature type="transmembrane region" description="Helical" evidence="1">
    <location>
        <begin position="31"/>
        <end position="51"/>
    </location>
</feature>
<accession>A0A520MSD0</accession>
<name>A0A520MSD0_9GAMM</name>
<dbReference type="Proteomes" id="UP000315498">
    <property type="component" value="Unassembled WGS sequence"/>
</dbReference>
<protein>
    <submittedName>
        <fullName evidence="2">Uncharacterized protein</fullName>
    </submittedName>
</protein>
<proteinExistence type="predicted"/>
<comment type="caution">
    <text evidence="2">The sequence shown here is derived from an EMBL/GenBank/DDBJ whole genome shotgun (WGS) entry which is preliminary data.</text>
</comment>
<reference evidence="2 3" key="1">
    <citation type="submission" date="2019-02" db="EMBL/GenBank/DDBJ databases">
        <title>Prokaryotic population dynamics and viral predation in marine succession experiment using metagenomics: the confinement effect.</title>
        <authorList>
            <person name="Haro-Moreno J.M."/>
            <person name="Rodriguez-Valera F."/>
            <person name="Lopez-Perez M."/>
        </authorList>
    </citation>
    <scope>NUCLEOTIDE SEQUENCE [LARGE SCALE GENOMIC DNA]</scope>
    <source>
        <strain evidence="2">MED-G161</strain>
    </source>
</reference>
<evidence type="ECO:0000313" key="2">
    <source>
        <dbReference type="EMBL" id="RZO24132.1"/>
    </source>
</evidence>